<evidence type="ECO:0000256" key="10">
    <source>
        <dbReference type="HAMAP-Rule" id="MF_01615"/>
    </source>
</evidence>
<dbReference type="GO" id="GO:0042823">
    <property type="term" value="P:pyridoxal phosphate biosynthetic process"/>
    <property type="evidence" value="ECO:0007669"/>
    <property type="project" value="UniProtKB-UniRule"/>
</dbReference>
<dbReference type="InterPro" id="IPR029062">
    <property type="entry name" value="Class_I_gatase-like"/>
</dbReference>
<evidence type="ECO:0000256" key="6">
    <source>
        <dbReference type="ARBA" id="ARBA00047992"/>
    </source>
</evidence>
<evidence type="ECO:0000256" key="8">
    <source>
        <dbReference type="ARBA" id="ARBA00054599"/>
    </source>
</evidence>
<accession>A0A3G2R9E8</accession>
<feature type="active site" description="Nucleophile" evidence="10 11">
    <location>
        <position position="78"/>
    </location>
</feature>
<proteinExistence type="inferred from homology"/>
<dbReference type="EC" id="3.5.1.2" evidence="10"/>
<evidence type="ECO:0000256" key="5">
    <source>
        <dbReference type="ARBA" id="ARBA00023239"/>
    </source>
</evidence>
<name>A0A3G2R9E8_9FIRM</name>
<dbReference type="HAMAP" id="MF_01615">
    <property type="entry name" value="PdxT"/>
    <property type="match status" value="1"/>
</dbReference>
<dbReference type="PANTHER" id="PTHR31559">
    <property type="entry name" value="PYRIDOXAL 5'-PHOSPHATE SYNTHASE SUBUNIT SNO"/>
    <property type="match status" value="1"/>
</dbReference>
<dbReference type="GO" id="GO:0036381">
    <property type="term" value="F:pyridoxal 5'-phosphate synthase (glutamine hydrolysing) activity"/>
    <property type="evidence" value="ECO:0007669"/>
    <property type="project" value="UniProtKB-UniRule"/>
</dbReference>
<dbReference type="SUPFAM" id="SSF52317">
    <property type="entry name" value="Class I glutamine amidotransferase-like"/>
    <property type="match status" value="1"/>
</dbReference>
<dbReference type="PIRSF" id="PIRSF005639">
    <property type="entry name" value="Glut_amidoT_SNO"/>
    <property type="match status" value="1"/>
</dbReference>
<dbReference type="PANTHER" id="PTHR31559:SF0">
    <property type="entry name" value="PYRIDOXAL 5'-PHOSPHATE SYNTHASE SUBUNIT SNO1-RELATED"/>
    <property type="match status" value="1"/>
</dbReference>
<dbReference type="Proteomes" id="UP000280960">
    <property type="component" value="Chromosome"/>
</dbReference>
<keyword evidence="4 10" id="KW-0315">Glutamine amidotransferase</keyword>
<dbReference type="NCBIfam" id="TIGR03800">
    <property type="entry name" value="PLP_synth_Pdx2"/>
    <property type="match status" value="1"/>
</dbReference>
<feature type="active site" description="Charge relay system" evidence="10 11">
    <location>
        <position position="170"/>
    </location>
</feature>
<dbReference type="GO" id="GO:1903600">
    <property type="term" value="C:glutaminase complex"/>
    <property type="evidence" value="ECO:0007669"/>
    <property type="project" value="TreeGrafter"/>
</dbReference>
<dbReference type="InterPro" id="IPR021196">
    <property type="entry name" value="PdxT/SNO_CS"/>
</dbReference>
<feature type="binding site" evidence="10 12">
    <location>
        <position position="105"/>
    </location>
    <ligand>
        <name>L-glutamine</name>
        <dbReference type="ChEBI" id="CHEBI:58359"/>
    </ligand>
</feature>
<dbReference type="AlphaFoldDB" id="A0A3G2R9E8"/>
<dbReference type="EMBL" id="CP033169">
    <property type="protein sequence ID" value="AYO32025.1"/>
    <property type="molecule type" value="Genomic_DNA"/>
</dbReference>
<dbReference type="RefSeq" id="WP_122015639.1">
    <property type="nucleotide sequence ID" value="NZ_CP033169.1"/>
</dbReference>
<dbReference type="PROSITE" id="PS01236">
    <property type="entry name" value="PDXT_SNO_1"/>
    <property type="match status" value="1"/>
</dbReference>
<keyword evidence="5 10" id="KW-0456">Lyase</keyword>
<dbReference type="Gene3D" id="3.40.50.880">
    <property type="match status" value="1"/>
</dbReference>
<comment type="catalytic activity">
    <reaction evidence="6 10">
        <text>aldehydo-D-ribose 5-phosphate + D-glyceraldehyde 3-phosphate + L-glutamine = pyridoxal 5'-phosphate + L-glutamate + phosphate + 3 H2O + H(+)</text>
        <dbReference type="Rhea" id="RHEA:31507"/>
        <dbReference type="ChEBI" id="CHEBI:15377"/>
        <dbReference type="ChEBI" id="CHEBI:15378"/>
        <dbReference type="ChEBI" id="CHEBI:29985"/>
        <dbReference type="ChEBI" id="CHEBI:43474"/>
        <dbReference type="ChEBI" id="CHEBI:58273"/>
        <dbReference type="ChEBI" id="CHEBI:58359"/>
        <dbReference type="ChEBI" id="CHEBI:59776"/>
        <dbReference type="ChEBI" id="CHEBI:597326"/>
        <dbReference type="EC" id="4.3.3.6"/>
    </reaction>
</comment>
<comment type="similarity">
    <text evidence="1 10">Belongs to the glutaminase PdxT/SNO family.</text>
</comment>
<dbReference type="EC" id="4.3.3.6" evidence="10"/>
<dbReference type="FunFam" id="3.40.50.880:FF:000010">
    <property type="entry name" value="uncharacterized protein LOC100176842 isoform X2"/>
    <property type="match status" value="1"/>
</dbReference>
<evidence type="ECO:0000256" key="4">
    <source>
        <dbReference type="ARBA" id="ARBA00022962"/>
    </source>
</evidence>
<evidence type="ECO:0000313" key="13">
    <source>
        <dbReference type="EMBL" id="AYO32025.1"/>
    </source>
</evidence>
<dbReference type="PROSITE" id="PS51130">
    <property type="entry name" value="PDXT_SNO_2"/>
    <property type="match status" value="1"/>
</dbReference>
<comment type="catalytic activity">
    <reaction evidence="7 10">
        <text>L-glutamine + H2O = L-glutamate + NH4(+)</text>
        <dbReference type="Rhea" id="RHEA:15889"/>
        <dbReference type="ChEBI" id="CHEBI:15377"/>
        <dbReference type="ChEBI" id="CHEBI:28938"/>
        <dbReference type="ChEBI" id="CHEBI:29985"/>
        <dbReference type="ChEBI" id="CHEBI:58359"/>
        <dbReference type="EC" id="3.5.1.2"/>
    </reaction>
</comment>
<keyword evidence="3 10" id="KW-0663">Pyridoxal phosphate</keyword>
<dbReference type="KEGG" id="bacg:D2962_16745"/>
<feature type="binding site" evidence="10 12">
    <location>
        <begin position="46"/>
        <end position="48"/>
    </location>
    <ligand>
        <name>L-glutamine</name>
        <dbReference type="ChEBI" id="CHEBI:58359"/>
    </ligand>
</feature>
<feature type="active site" description="Charge relay system" evidence="10 11">
    <location>
        <position position="172"/>
    </location>
</feature>
<dbReference type="Pfam" id="PF01174">
    <property type="entry name" value="SNO"/>
    <property type="match status" value="1"/>
</dbReference>
<evidence type="ECO:0000256" key="12">
    <source>
        <dbReference type="PIRSR" id="PIRSR005639-2"/>
    </source>
</evidence>
<dbReference type="PROSITE" id="PS51273">
    <property type="entry name" value="GATASE_TYPE_1"/>
    <property type="match status" value="1"/>
</dbReference>
<evidence type="ECO:0000256" key="1">
    <source>
        <dbReference type="ARBA" id="ARBA00008345"/>
    </source>
</evidence>
<keyword evidence="2 10" id="KW-0378">Hydrolase</keyword>
<reference evidence="13 14" key="1">
    <citation type="submission" date="2018-10" db="EMBL/GenBank/DDBJ databases">
        <authorList>
            <person name="Zhang X."/>
        </authorList>
    </citation>
    <scope>NUCLEOTIDE SEQUENCE [LARGE SCALE GENOMIC DNA]</scope>
    <source>
        <strain evidence="13 14">SK-G1</strain>
    </source>
</reference>
<gene>
    <name evidence="10 13" type="primary">pdxT</name>
    <name evidence="13" type="ORF">D2962_16745</name>
</gene>
<protein>
    <recommendedName>
        <fullName evidence="10">Pyridoxal 5'-phosphate synthase subunit PdxT</fullName>
        <ecNumber evidence="10">4.3.3.6</ecNumber>
    </recommendedName>
    <alternativeName>
        <fullName evidence="10">Pdx2</fullName>
    </alternativeName>
    <alternativeName>
        <fullName evidence="10">Pyridoxal 5'-phosphate synthase glutaminase subunit</fullName>
        <ecNumber evidence="10">3.5.1.2</ecNumber>
    </alternativeName>
</protein>
<dbReference type="GO" id="GO:0005829">
    <property type="term" value="C:cytosol"/>
    <property type="evidence" value="ECO:0007669"/>
    <property type="project" value="TreeGrafter"/>
</dbReference>
<evidence type="ECO:0000256" key="7">
    <source>
        <dbReference type="ARBA" id="ARBA00049534"/>
    </source>
</evidence>
<evidence type="ECO:0000256" key="2">
    <source>
        <dbReference type="ARBA" id="ARBA00022801"/>
    </source>
</evidence>
<dbReference type="UniPathway" id="UPA00245"/>
<evidence type="ECO:0000256" key="3">
    <source>
        <dbReference type="ARBA" id="ARBA00022898"/>
    </source>
</evidence>
<dbReference type="GO" id="GO:0004359">
    <property type="term" value="F:glutaminase activity"/>
    <property type="evidence" value="ECO:0007669"/>
    <property type="project" value="UniProtKB-UniRule"/>
</dbReference>
<keyword evidence="14" id="KW-1185">Reference proteome</keyword>
<evidence type="ECO:0000313" key="14">
    <source>
        <dbReference type="Proteomes" id="UP000280960"/>
    </source>
</evidence>
<dbReference type="GO" id="GO:0006543">
    <property type="term" value="P:L-glutamine catabolic process"/>
    <property type="evidence" value="ECO:0007669"/>
    <property type="project" value="UniProtKB-UniRule"/>
</dbReference>
<feature type="binding site" evidence="10 12">
    <location>
        <begin position="134"/>
        <end position="135"/>
    </location>
    <ligand>
        <name>L-glutamine</name>
        <dbReference type="ChEBI" id="CHEBI:58359"/>
    </ligand>
</feature>
<sequence length="196" mass="21602">MIVGVLALQGAVREHMQMIARVGATPLAVKTRDELKKTDALILPGGESTTIGKLMTEFNLKDEIIRRAKEGMPVWGTCAGMILLAKHIVNQENTHLDLMDIWVRRNAYGSQLDSFITSQEVPEVSDGTVPMVFIRAPYVEKVGPDVKILSEIGGKVVAARQGNLLATAFHPELTEDLSFHKYFLRIIEDKSSACEA</sequence>
<evidence type="ECO:0000256" key="9">
    <source>
        <dbReference type="ARBA" id="ARBA00064749"/>
    </source>
</evidence>
<dbReference type="CDD" id="cd01749">
    <property type="entry name" value="GATase1_PB"/>
    <property type="match status" value="1"/>
</dbReference>
<comment type="function">
    <text evidence="8 10">Catalyzes the hydrolysis of glutamine to glutamate and ammonia as part of the biosynthesis of pyridoxal 5'-phosphate. The resulting ammonia molecule is channeled to the active site of PdxS.</text>
</comment>
<comment type="pathway">
    <text evidence="10">Cofactor biosynthesis; pyridoxal 5'-phosphate biosynthesis.</text>
</comment>
<comment type="subunit">
    <text evidence="9 10">In the presence of PdxS, forms a dodecamer of heterodimers. Only shows activity in the heterodimer.</text>
</comment>
<dbReference type="GO" id="GO:0008614">
    <property type="term" value="P:pyridoxine metabolic process"/>
    <property type="evidence" value="ECO:0007669"/>
    <property type="project" value="TreeGrafter"/>
</dbReference>
<organism evidence="13 14">
    <name type="scientific">Biomaibacter acetigenes</name>
    <dbReference type="NCBI Taxonomy" id="2316383"/>
    <lineage>
        <taxon>Bacteria</taxon>
        <taxon>Bacillati</taxon>
        <taxon>Bacillota</taxon>
        <taxon>Clostridia</taxon>
        <taxon>Thermosediminibacterales</taxon>
        <taxon>Tepidanaerobacteraceae</taxon>
        <taxon>Biomaibacter</taxon>
    </lineage>
</organism>
<dbReference type="InterPro" id="IPR002161">
    <property type="entry name" value="PdxT/SNO"/>
</dbReference>
<evidence type="ECO:0000256" key="11">
    <source>
        <dbReference type="PIRSR" id="PIRSR005639-1"/>
    </source>
</evidence>